<dbReference type="InterPro" id="IPR008271">
    <property type="entry name" value="Ser/Thr_kinase_AS"/>
</dbReference>
<keyword evidence="4" id="KW-0418">Kinase</keyword>
<organism evidence="6 7">
    <name type="scientific">Ciona savignyi</name>
    <name type="common">Pacific transparent sea squirt</name>
    <dbReference type="NCBI Taxonomy" id="51511"/>
    <lineage>
        <taxon>Eukaryota</taxon>
        <taxon>Metazoa</taxon>
        <taxon>Chordata</taxon>
        <taxon>Tunicata</taxon>
        <taxon>Ascidiacea</taxon>
        <taxon>Phlebobranchia</taxon>
        <taxon>Cionidae</taxon>
        <taxon>Ciona</taxon>
    </lineage>
</organism>
<dbReference type="GO" id="GO:0005524">
    <property type="term" value="F:ATP binding"/>
    <property type="evidence" value="ECO:0007669"/>
    <property type="project" value="UniProtKB-UniRule"/>
</dbReference>
<dbReference type="Ensembl" id="ENSCSAVT00000007352.1">
    <property type="protein sequence ID" value="ENSCSAVP00000007258.1"/>
    <property type="gene ID" value="ENSCSAVG00000004334.1"/>
</dbReference>
<reference evidence="7" key="1">
    <citation type="submission" date="2003-08" db="EMBL/GenBank/DDBJ databases">
        <authorList>
            <person name="Birren B."/>
            <person name="Nusbaum C."/>
            <person name="Abebe A."/>
            <person name="Abouelleil A."/>
            <person name="Adekoya E."/>
            <person name="Ait-zahra M."/>
            <person name="Allen N."/>
            <person name="Allen T."/>
            <person name="An P."/>
            <person name="Anderson M."/>
            <person name="Anderson S."/>
            <person name="Arachchi H."/>
            <person name="Armbruster J."/>
            <person name="Bachantsang P."/>
            <person name="Baldwin J."/>
            <person name="Barry A."/>
            <person name="Bayul T."/>
            <person name="Blitshsteyn B."/>
            <person name="Bloom T."/>
            <person name="Blye J."/>
            <person name="Boguslavskiy L."/>
            <person name="Borowsky M."/>
            <person name="Boukhgalter B."/>
            <person name="Brunache A."/>
            <person name="Butler J."/>
            <person name="Calixte N."/>
            <person name="Calvo S."/>
            <person name="Camarata J."/>
            <person name="Campo K."/>
            <person name="Chang J."/>
            <person name="Cheshatsang Y."/>
            <person name="Citroen M."/>
            <person name="Collymore A."/>
            <person name="Considine T."/>
            <person name="Cook A."/>
            <person name="Cooke P."/>
            <person name="Corum B."/>
            <person name="Cuomo C."/>
            <person name="David R."/>
            <person name="Dawoe T."/>
            <person name="Degray S."/>
            <person name="Dodge S."/>
            <person name="Dooley K."/>
            <person name="Dorje P."/>
            <person name="Dorjee K."/>
            <person name="Dorris L."/>
            <person name="Duffey N."/>
            <person name="Dupes A."/>
            <person name="Elkins T."/>
            <person name="Engels R."/>
            <person name="Erickson J."/>
            <person name="Farina A."/>
            <person name="Faro S."/>
            <person name="Ferreira P."/>
            <person name="Fischer H."/>
            <person name="Fitzgerald M."/>
            <person name="Foley K."/>
            <person name="Gage D."/>
            <person name="Galagan J."/>
            <person name="Gearin G."/>
            <person name="Gnerre S."/>
            <person name="Gnirke A."/>
            <person name="Goyette A."/>
            <person name="Graham J."/>
            <person name="Grandbois E."/>
            <person name="Gyaltsen K."/>
            <person name="Hafez N."/>
            <person name="Hagopian D."/>
            <person name="Hagos B."/>
            <person name="Hall J."/>
            <person name="Hatcher B."/>
            <person name="Heller A."/>
            <person name="Higgins H."/>
            <person name="Honan T."/>
            <person name="Horn A."/>
            <person name="Houde N."/>
            <person name="Hughes L."/>
            <person name="Hulme W."/>
            <person name="Husby E."/>
            <person name="Iliev I."/>
            <person name="Jaffe D."/>
            <person name="Jones C."/>
            <person name="Kamal M."/>
            <person name="Kamat A."/>
            <person name="Kamvysselis M."/>
            <person name="Karlsson E."/>
            <person name="Kells C."/>
            <person name="Kieu A."/>
            <person name="Kisner P."/>
            <person name="Kodira C."/>
            <person name="Kulbokas E."/>
            <person name="Labutti K."/>
            <person name="Lama D."/>
            <person name="Landers T."/>
            <person name="Leger J."/>
            <person name="Levine S."/>
            <person name="Lewis D."/>
            <person name="Lewis T."/>
            <person name="Lindblad-toh K."/>
            <person name="Liu X."/>
            <person name="Lokyitsang T."/>
            <person name="Lokyitsang Y."/>
            <person name="Lucien O."/>
            <person name="Lui A."/>
            <person name="Ma L.J."/>
            <person name="Mabbitt R."/>
            <person name="Macdonald J."/>
            <person name="Maclean C."/>
            <person name="Major J."/>
            <person name="Manning J."/>
            <person name="Marabella R."/>
            <person name="Maru K."/>
            <person name="Matthews C."/>
            <person name="Mauceli E."/>
            <person name="Mccarthy M."/>
            <person name="Mcdonough S."/>
            <person name="Mcghee T."/>
            <person name="Meldrim J."/>
            <person name="Meneus L."/>
            <person name="Mesirov J."/>
            <person name="Mihalev A."/>
            <person name="Mihova T."/>
            <person name="Mikkelsen T."/>
            <person name="Mlenga V."/>
            <person name="Moru K."/>
            <person name="Mozes J."/>
            <person name="Mulrain L."/>
            <person name="Munson G."/>
            <person name="Naylor J."/>
            <person name="Newes C."/>
            <person name="Nguyen C."/>
            <person name="Nguyen N."/>
            <person name="Nguyen T."/>
            <person name="Nicol R."/>
            <person name="Nielsen C."/>
            <person name="Nizzari M."/>
            <person name="Norbu C."/>
            <person name="Norbu N."/>
            <person name="O'donnell P."/>
            <person name="Okoawo O."/>
            <person name="O'leary S."/>
            <person name="Omotosho B."/>
            <person name="O'neill K."/>
            <person name="Osman S."/>
            <person name="Parker S."/>
            <person name="Perrin D."/>
            <person name="Phunkhang P."/>
            <person name="Piqani B."/>
            <person name="Purcell S."/>
            <person name="Rachupka T."/>
            <person name="Ramasamy U."/>
            <person name="Rameau R."/>
            <person name="Ray V."/>
            <person name="Raymond C."/>
            <person name="Retta R."/>
            <person name="Richardson S."/>
            <person name="Rise C."/>
            <person name="Rodriguez J."/>
            <person name="Rogers J."/>
            <person name="Rogov P."/>
            <person name="Rutman M."/>
            <person name="Schupbach R."/>
            <person name="Seaman C."/>
            <person name="Settipalli S."/>
            <person name="Sharpe T."/>
            <person name="Sheridan J."/>
            <person name="Sherpa N."/>
            <person name="Shi J."/>
            <person name="Smirnov S."/>
            <person name="Smith C."/>
            <person name="Sougnez C."/>
            <person name="Spencer B."/>
            <person name="Stalker J."/>
            <person name="Stange-thomann N."/>
            <person name="Stavropoulos S."/>
            <person name="Stetson K."/>
            <person name="Stone C."/>
            <person name="Stone S."/>
            <person name="Stubbs M."/>
            <person name="Talamas J."/>
            <person name="Tchuinga P."/>
            <person name="Tenzing P."/>
            <person name="Tesfaye S."/>
            <person name="Theodore J."/>
            <person name="Thoulutsang Y."/>
            <person name="Topham K."/>
            <person name="Towey S."/>
            <person name="Tsamla T."/>
            <person name="Tsomo N."/>
            <person name="Vallee D."/>
            <person name="Vassiliev H."/>
            <person name="Venkataraman V."/>
            <person name="Vinson J."/>
            <person name="Vo A."/>
            <person name="Wade C."/>
            <person name="Wang S."/>
            <person name="Wangchuk T."/>
            <person name="Wangdi T."/>
            <person name="Whittaker C."/>
            <person name="Wilkinson J."/>
            <person name="Wu Y."/>
            <person name="Wyman D."/>
            <person name="Yadav S."/>
            <person name="Yang S."/>
            <person name="Yang X."/>
            <person name="Yeager S."/>
            <person name="Yee E."/>
            <person name="Young G."/>
            <person name="Zainoun J."/>
            <person name="Zembeck L."/>
            <person name="Zimmer A."/>
            <person name="Zody M."/>
            <person name="Lander E."/>
        </authorList>
    </citation>
    <scope>NUCLEOTIDE SEQUENCE [LARGE SCALE GENOMIC DNA]</scope>
</reference>
<reference evidence="6" key="3">
    <citation type="submission" date="2025-09" db="UniProtKB">
        <authorList>
            <consortium name="Ensembl"/>
        </authorList>
    </citation>
    <scope>IDENTIFICATION</scope>
</reference>
<dbReference type="GeneTree" id="ENSGT00940000156378"/>
<dbReference type="SUPFAM" id="SSF56112">
    <property type="entry name" value="Protein kinase-like (PK-like)"/>
    <property type="match status" value="1"/>
</dbReference>
<proteinExistence type="inferred from homology"/>
<keyword evidence="4" id="KW-0723">Serine/threonine-protein kinase</keyword>
<dbReference type="SMART" id="SM00220">
    <property type="entry name" value="S_TKc"/>
    <property type="match status" value="1"/>
</dbReference>
<evidence type="ECO:0000256" key="1">
    <source>
        <dbReference type="ARBA" id="ARBA00022741"/>
    </source>
</evidence>
<dbReference type="Gene3D" id="3.30.200.20">
    <property type="entry name" value="Phosphorylase Kinase, domain 1"/>
    <property type="match status" value="1"/>
</dbReference>
<sequence length="315" mass="35462">MSSDAKKIDIRTKYDMKDVLGTGAFSKVWLAENRKNGEMVAIKCIPRKLIKGKEGSINNEISVLRRVSGGELFDRIVEKGSYTEKDASHLISQVLDAIAYLHSKDIVHRDLKPENLLYHSPAEDSKIMISDFGLSKLEVEGQMLKTACGTPGYVGCSAIIFHTPTKLVQTIKKTNNAWVNSPEVLQHKPYGKEVDVWSIGVIAYILLCGYPPFYDESDQKLFEQIMKAEYEFDSPYWDDISQSAKSFIGQLMHKHPHQRYTCKQALSDPWIAGDAAGSKDIHGHVSLNIKKNFARNKWKQAINVATATARMKKLN</sequence>
<dbReference type="Gene3D" id="1.10.510.10">
    <property type="entry name" value="Transferase(Phosphotransferase) domain 1"/>
    <property type="match status" value="1"/>
</dbReference>
<evidence type="ECO:0000256" key="3">
    <source>
        <dbReference type="PROSITE-ProRule" id="PRU10141"/>
    </source>
</evidence>
<keyword evidence="7" id="KW-1185">Reference proteome</keyword>
<dbReference type="InterPro" id="IPR011009">
    <property type="entry name" value="Kinase-like_dom_sf"/>
</dbReference>
<comment type="similarity">
    <text evidence="4">Belongs to the protein kinase superfamily.</text>
</comment>
<feature type="domain" description="Protein kinase" evidence="5">
    <location>
        <begin position="14"/>
        <end position="271"/>
    </location>
</feature>
<dbReference type="InterPro" id="IPR017441">
    <property type="entry name" value="Protein_kinase_ATP_BS"/>
</dbReference>
<dbReference type="PROSITE" id="PS00108">
    <property type="entry name" value="PROTEIN_KINASE_ST"/>
    <property type="match status" value="1"/>
</dbReference>
<accession>H2YPK0</accession>
<name>H2YPK0_CIOSA</name>
<dbReference type="Proteomes" id="UP000007875">
    <property type="component" value="Unassembled WGS sequence"/>
</dbReference>
<evidence type="ECO:0000313" key="6">
    <source>
        <dbReference type="Ensembl" id="ENSCSAVP00000007258.1"/>
    </source>
</evidence>
<reference evidence="6" key="2">
    <citation type="submission" date="2025-08" db="UniProtKB">
        <authorList>
            <consortium name="Ensembl"/>
        </authorList>
    </citation>
    <scope>IDENTIFICATION</scope>
</reference>
<evidence type="ECO:0000256" key="2">
    <source>
        <dbReference type="ARBA" id="ARBA00022840"/>
    </source>
</evidence>
<dbReference type="Pfam" id="PF00069">
    <property type="entry name" value="Pkinase"/>
    <property type="match status" value="2"/>
</dbReference>
<dbReference type="PANTHER" id="PTHR24347">
    <property type="entry name" value="SERINE/THREONINE-PROTEIN KINASE"/>
    <property type="match status" value="1"/>
</dbReference>
<keyword evidence="4" id="KW-0808">Transferase</keyword>
<dbReference type="PROSITE" id="PS00107">
    <property type="entry name" value="PROTEIN_KINASE_ATP"/>
    <property type="match status" value="1"/>
</dbReference>
<keyword evidence="2 3" id="KW-0067">ATP-binding</keyword>
<feature type="binding site" evidence="3">
    <location>
        <position position="48"/>
    </location>
    <ligand>
        <name>ATP</name>
        <dbReference type="ChEBI" id="CHEBI:30616"/>
    </ligand>
</feature>
<evidence type="ECO:0000259" key="5">
    <source>
        <dbReference type="PROSITE" id="PS50011"/>
    </source>
</evidence>
<dbReference type="PROSITE" id="PS50011">
    <property type="entry name" value="PROTEIN_KINASE_DOM"/>
    <property type="match status" value="1"/>
</dbReference>
<evidence type="ECO:0000313" key="7">
    <source>
        <dbReference type="Proteomes" id="UP000007875"/>
    </source>
</evidence>
<keyword evidence="1 3" id="KW-0547">Nucleotide-binding</keyword>
<dbReference type="AlphaFoldDB" id="H2YPK0"/>
<dbReference type="FunFam" id="1.10.510.10:FF:000512">
    <property type="entry name" value="AKT serine/threonine kinase 1"/>
    <property type="match status" value="1"/>
</dbReference>
<dbReference type="InterPro" id="IPR000719">
    <property type="entry name" value="Prot_kinase_dom"/>
</dbReference>
<dbReference type="HOGENOM" id="CLU_000288_63_0_1"/>
<evidence type="ECO:0000256" key="4">
    <source>
        <dbReference type="RuleBase" id="RU000304"/>
    </source>
</evidence>
<dbReference type="GO" id="GO:0004674">
    <property type="term" value="F:protein serine/threonine kinase activity"/>
    <property type="evidence" value="ECO:0007669"/>
    <property type="project" value="UniProtKB-KW"/>
</dbReference>
<protein>
    <recommendedName>
        <fullName evidence="5">Protein kinase domain-containing protein</fullName>
    </recommendedName>
</protein>